<sequence length="314" mass="35450">MSLIASYLAYLTEQRLEHDQPLTGFLQYILSEVVLKHEYIQCLINTRDYPIHTKEYSTFQRNSLYHRLIQDCPISMNIGQLIEKLFGFNYLQANIWTATNYIKNKSFLIKASSEPINSNHRRKILRAELVSLRSTIGGKLTTKSISSLANLAKHYHKSSSSSKSTNNESSSSSSSTTKKSSSSSSSSPVENVHFILHVNGQKKQCILPKTTRLSDLLLSFDCRSLNTYEVDVLEMTFDNHIILNDGQEKDLITQKSIVSNKDYPTLLDTFVHANGLKILAQHFARNYPSIQSYDECITSSSASSSTANVFDKIN</sequence>
<name>A0A820GVY5_9BILA</name>
<feature type="compositionally biased region" description="Low complexity" evidence="1">
    <location>
        <begin position="158"/>
        <end position="187"/>
    </location>
</feature>
<reference evidence="2" key="1">
    <citation type="submission" date="2021-02" db="EMBL/GenBank/DDBJ databases">
        <authorList>
            <person name="Nowell W R."/>
        </authorList>
    </citation>
    <scope>NUCLEOTIDE SEQUENCE</scope>
</reference>
<gene>
    <name evidence="2" type="ORF">KXQ929_LOCUS44577</name>
</gene>
<protein>
    <submittedName>
        <fullName evidence="2">Uncharacterized protein</fullName>
    </submittedName>
</protein>
<dbReference type="AlphaFoldDB" id="A0A820GVY5"/>
<evidence type="ECO:0000313" key="3">
    <source>
        <dbReference type="Proteomes" id="UP000663868"/>
    </source>
</evidence>
<proteinExistence type="predicted"/>
<accession>A0A820GVY5</accession>
<evidence type="ECO:0000256" key="1">
    <source>
        <dbReference type="SAM" id="MobiDB-lite"/>
    </source>
</evidence>
<evidence type="ECO:0000313" key="2">
    <source>
        <dbReference type="EMBL" id="CAF4283489.1"/>
    </source>
</evidence>
<dbReference type="Proteomes" id="UP000663868">
    <property type="component" value="Unassembled WGS sequence"/>
</dbReference>
<dbReference type="EMBL" id="CAJOBB010012927">
    <property type="protein sequence ID" value="CAF4283489.1"/>
    <property type="molecule type" value="Genomic_DNA"/>
</dbReference>
<organism evidence="2 3">
    <name type="scientific">Adineta steineri</name>
    <dbReference type="NCBI Taxonomy" id="433720"/>
    <lineage>
        <taxon>Eukaryota</taxon>
        <taxon>Metazoa</taxon>
        <taxon>Spiralia</taxon>
        <taxon>Gnathifera</taxon>
        <taxon>Rotifera</taxon>
        <taxon>Eurotatoria</taxon>
        <taxon>Bdelloidea</taxon>
        <taxon>Adinetida</taxon>
        <taxon>Adinetidae</taxon>
        <taxon>Adineta</taxon>
    </lineage>
</organism>
<feature type="region of interest" description="Disordered" evidence="1">
    <location>
        <begin position="157"/>
        <end position="187"/>
    </location>
</feature>
<feature type="non-terminal residue" evidence="2">
    <location>
        <position position="1"/>
    </location>
</feature>
<comment type="caution">
    <text evidence="2">The sequence shown here is derived from an EMBL/GenBank/DDBJ whole genome shotgun (WGS) entry which is preliminary data.</text>
</comment>